<dbReference type="InterPro" id="IPR013797">
    <property type="entry name" value="Maltooligo_trehalose_synth_4"/>
</dbReference>
<dbReference type="InterPro" id="IPR017853">
    <property type="entry name" value="GH"/>
</dbReference>
<feature type="domain" description="Glycosyl hydrolase family 13 catalytic" evidence="2">
    <location>
        <begin position="11"/>
        <end position="648"/>
    </location>
</feature>
<feature type="region of interest" description="Disordered" evidence="1">
    <location>
        <begin position="48"/>
        <end position="67"/>
    </location>
</feature>
<dbReference type="InterPro" id="IPR006047">
    <property type="entry name" value="GH13_cat_dom"/>
</dbReference>
<dbReference type="SMART" id="SM00642">
    <property type="entry name" value="Aamy"/>
    <property type="match status" value="1"/>
</dbReference>
<organism evidence="3 4">
    <name type="scientific">Micromonospora thermarum</name>
    <dbReference type="NCBI Taxonomy" id="2720024"/>
    <lineage>
        <taxon>Bacteria</taxon>
        <taxon>Bacillati</taxon>
        <taxon>Actinomycetota</taxon>
        <taxon>Actinomycetes</taxon>
        <taxon>Micromonosporales</taxon>
        <taxon>Micromonosporaceae</taxon>
        <taxon>Micromonospora</taxon>
    </lineage>
</organism>
<evidence type="ECO:0000259" key="2">
    <source>
        <dbReference type="SMART" id="SM00642"/>
    </source>
</evidence>
<name>A0ABX0Z939_9ACTN</name>
<keyword evidence="4" id="KW-1185">Reference proteome</keyword>
<dbReference type="Gene3D" id="1.10.10.470">
    <property type="entry name" value="Maltooligosyl trehalose synthase, domain 4"/>
    <property type="match status" value="1"/>
</dbReference>
<evidence type="ECO:0000256" key="1">
    <source>
        <dbReference type="SAM" id="MobiDB-lite"/>
    </source>
</evidence>
<dbReference type="SUPFAM" id="SSF51445">
    <property type="entry name" value="(Trans)glycosidases"/>
    <property type="match status" value="1"/>
</dbReference>
<reference evidence="3 4" key="1">
    <citation type="submission" date="2020-03" db="EMBL/GenBank/DDBJ databases">
        <title>WGS of actinomycetes isolated from Thailand.</title>
        <authorList>
            <person name="Thawai C."/>
        </authorList>
    </citation>
    <scope>NUCLEOTIDE SEQUENCE [LARGE SCALE GENOMIC DNA]</scope>
    <source>
        <strain evidence="3 4">HSS6-12</strain>
    </source>
</reference>
<dbReference type="CDD" id="cd11336">
    <property type="entry name" value="AmyAc_MTSase"/>
    <property type="match status" value="1"/>
</dbReference>
<dbReference type="InterPro" id="IPR012767">
    <property type="entry name" value="Trehalose_TreY"/>
</dbReference>
<comment type="caution">
    <text evidence="3">The sequence shown here is derived from an EMBL/GenBank/DDBJ whole genome shotgun (WGS) entry which is preliminary data.</text>
</comment>
<dbReference type="NCBIfam" id="TIGR02401">
    <property type="entry name" value="trehalose_TreY"/>
    <property type="match status" value="1"/>
</dbReference>
<dbReference type="PANTHER" id="PTHR10357">
    <property type="entry name" value="ALPHA-AMYLASE FAMILY MEMBER"/>
    <property type="match status" value="1"/>
</dbReference>
<dbReference type="Gene3D" id="3.20.20.80">
    <property type="entry name" value="Glycosidases"/>
    <property type="match status" value="1"/>
</dbReference>
<dbReference type="Gene3D" id="3.30.1590.10">
    <property type="entry name" value="Maltooligosyl trehalose synthase, domain 2"/>
    <property type="match status" value="1"/>
</dbReference>
<feature type="compositionally biased region" description="Basic and acidic residues" evidence="1">
    <location>
        <begin position="50"/>
        <end position="67"/>
    </location>
</feature>
<sequence length="770" mass="83807">MAAPTSTYRLQVSPRFTLTDAADLVDYLDRLGVGALYTSPLLAATPGSDHGYDLTDPSRVDPDRGGEAGRRVLVDRLRRAGLGLVVDVVCNHMGVADASANPWWWDVLRHGAGSPYAGFFDVDWSAGPLLLPVLADDGDGGAAAARDLKVVDDTLAYHEHRFPLAPGTGAGPVAEVHARQHYRLVGWRRGVAELTYRRFFNIDTLACLRTERDEVFDAVHALPLRWIADGEVTGLRIDHPDGLADPTAYLRRLRAAAPHTWIVVEKVVAVGEDLPATWPVDGTTGYEALREICGVFVDPGGRDGLAAAAGPAGRTRFPAVARAARRHVVDTLLVAETHRIVAAARPVLPEQPAEAVTDVVRELLVAMPAYRAYLPAHRWTLDEAVATVAREHPGLAGPARRLRDEMVARPAGTLAVRFQQSTGAVSAKGVEDTAFYRHQVLVALGEVGGDPDRFGVPPAEFHAANALRESARPRTMTTLSTHDTKRAEDVRARLAVLSELPGEWTERVRRWSARCPVGDPAVEPLAWQTLVGAWPIGVDRLADHLLKAVREMRTRTDWLRPDPAYEGVVRDWPRRVTAHRELLAEVAAFVGRIAPPGWSNALGQKLLQLAGPGVPDVYQGTELWDHSLVDPDNRRPVDFALRRRLLDRVDAGWSPPVDETGAAKLLLTARTLRLRRARPELFHGYRPLSAEGPARAHVVGFHRAPGLVAVATRLPVGLAAAGGWRDTLLTLPGAGWSDVLTGQRHDTPHPRVSDVLGRLPVALLVQSTEL</sequence>
<evidence type="ECO:0000313" key="4">
    <source>
        <dbReference type="Proteomes" id="UP000783871"/>
    </source>
</evidence>
<evidence type="ECO:0000313" key="3">
    <source>
        <dbReference type="EMBL" id="NJP33633.1"/>
    </source>
</evidence>
<dbReference type="Gene3D" id="1.10.150.200">
    <property type="entry name" value="Maltooligosyl trehalose synthase, domain 3"/>
    <property type="match status" value="1"/>
</dbReference>
<dbReference type="PANTHER" id="PTHR10357:SF216">
    <property type="entry name" value="MALTOOLIGOSYL TREHALOSE SYNTHASE-RELATED"/>
    <property type="match status" value="1"/>
</dbReference>
<dbReference type="Proteomes" id="UP000783871">
    <property type="component" value="Unassembled WGS sequence"/>
</dbReference>
<dbReference type="RefSeq" id="WP_168002000.1">
    <property type="nucleotide sequence ID" value="NZ_JAATEO010000017.1"/>
</dbReference>
<accession>A0ABX0Z939</accession>
<dbReference type="EMBL" id="JAATEO010000017">
    <property type="protein sequence ID" value="NJP33633.1"/>
    <property type="molecule type" value="Genomic_DNA"/>
</dbReference>
<proteinExistence type="predicted"/>
<gene>
    <name evidence="3" type="primary">treY</name>
    <name evidence="3" type="ORF">HCJ94_17000</name>
</gene>
<protein>
    <submittedName>
        <fullName evidence="3">Malto-oligosyltrehalose synthase</fullName>
    </submittedName>
</protein>
<dbReference type="Pfam" id="PF00128">
    <property type="entry name" value="Alpha-amylase"/>
    <property type="match status" value="1"/>
</dbReference>